<dbReference type="InterPro" id="IPR025424">
    <property type="entry name" value="YrhK_domain"/>
</dbReference>
<dbReference type="RefSeq" id="WP_146363404.1">
    <property type="nucleotide sequence ID" value="NZ_CP042261.1"/>
</dbReference>
<feature type="transmembrane region" description="Helical" evidence="1">
    <location>
        <begin position="21"/>
        <end position="47"/>
    </location>
</feature>
<keyword evidence="4" id="KW-1185">Reference proteome</keyword>
<accession>A0A5B8I5I4</accession>
<dbReference type="AlphaFoldDB" id="A0A5B8I5I4"/>
<dbReference type="OrthoDB" id="5862062at2"/>
<dbReference type="KEGG" id="lit:FPZ52_02560"/>
<keyword evidence="1" id="KW-1133">Transmembrane helix</keyword>
<keyword evidence="1" id="KW-0472">Membrane</keyword>
<feature type="domain" description="YrhK" evidence="2">
    <location>
        <begin position="22"/>
        <end position="77"/>
    </location>
</feature>
<gene>
    <name evidence="3" type="ORF">FPZ52_02560</name>
</gene>
<feature type="transmembrane region" description="Helical" evidence="1">
    <location>
        <begin position="53"/>
        <end position="71"/>
    </location>
</feature>
<organism evidence="3 4">
    <name type="scientific">Qingshengfaniella alkalisoli</name>
    <dbReference type="NCBI Taxonomy" id="2599296"/>
    <lineage>
        <taxon>Bacteria</taxon>
        <taxon>Pseudomonadati</taxon>
        <taxon>Pseudomonadota</taxon>
        <taxon>Alphaproteobacteria</taxon>
        <taxon>Rhodobacterales</taxon>
        <taxon>Paracoccaceae</taxon>
        <taxon>Qingshengfaniella</taxon>
    </lineage>
</organism>
<protein>
    <recommendedName>
        <fullName evidence="2">YrhK domain-containing protein</fullName>
    </recommendedName>
</protein>
<evidence type="ECO:0000259" key="2">
    <source>
        <dbReference type="Pfam" id="PF14145"/>
    </source>
</evidence>
<dbReference type="EMBL" id="CP042261">
    <property type="protein sequence ID" value="QDY68609.1"/>
    <property type="molecule type" value="Genomic_DNA"/>
</dbReference>
<evidence type="ECO:0000313" key="4">
    <source>
        <dbReference type="Proteomes" id="UP000318483"/>
    </source>
</evidence>
<keyword evidence="1" id="KW-0812">Transmembrane</keyword>
<dbReference type="Proteomes" id="UP000318483">
    <property type="component" value="Chromosome"/>
</dbReference>
<name>A0A5B8I5I4_9RHOB</name>
<evidence type="ECO:0000256" key="1">
    <source>
        <dbReference type="SAM" id="Phobius"/>
    </source>
</evidence>
<reference evidence="3 4" key="1">
    <citation type="submission" date="2019-07" db="EMBL/GenBank/DDBJ databases">
        <title>Litoreibacter alkalisoli sp. nov., isolated from saline-alkaline soil.</title>
        <authorList>
            <person name="Wang S."/>
            <person name="Xu L."/>
            <person name="Xing Y.-T."/>
            <person name="Sun J.-Q."/>
        </authorList>
    </citation>
    <scope>NUCLEOTIDE SEQUENCE [LARGE SCALE GENOMIC DNA]</scope>
    <source>
        <strain evidence="3 4">LN3S51</strain>
    </source>
</reference>
<proteinExistence type="predicted"/>
<evidence type="ECO:0000313" key="3">
    <source>
        <dbReference type="EMBL" id="QDY68609.1"/>
    </source>
</evidence>
<sequence length="94" mass="10866">MARLFERDHRDSSEKSRRLYAAYEILYTGVDFGAALTFIIGSFMFLSEEWQTVGTYFFIVGSFLFAAKPTIRLVREIRLARMGDVEDLAERLGK</sequence>
<dbReference type="Pfam" id="PF14145">
    <property type="entry name" value="YrhK"/>
    <property type="match status" value="1"/>
</dbReference>